<dbReference type="OrthoDB" id="8954181at2759"/>
<organism evidence="1 2">
    <name type="scientific">Menidia menidia</name>
    <name type="common">Atlantic silverside</name>
    <dbReference type="NCBI Taxonomy" id="238744"/>
    <lineage>
        <taxon>Eukaryota</taxon>
        <taxon>Metazoa</taxon>
        <taxon>Chordata</taxon>
        <taxon>Craniata</taxon>
        <taxon>Vertebrata</taxon>
        <taxon>Euteleostomi</taxon>
        <taxon>Actinopterygii</taxon>
        <taxon>Neopterygii</taxon>
        <taxon>Teleostei</taxon>
        <taxon>Neoteleostei</taxon>
        <taxon>Acanthomorphata</taxon>
        <taxon>Ovalentaria</taxon>
        <taxon>Atherinomorphae</taxon>
        <taxon>Atheriniformes</taxon>
        <taxon>Atherinopsidae</taxon>
        <taxon>Menidiinae</taxon>
        <taxon>Menidia</taxon>
    </lineage>
</organism>
<dbReference type="Gene3D" id="2.150.10.10">
    <property type="entry name" value="Serralysin-like metalloprotease, C-terminal"/>
    <property type="match status" value="1"/>
</dbReference>
<dbReference type="AlphaFoldDB" id="A0A8S4B464"/>
<keyword evidence="2" id="KW-1185">Reference proteome</keyword>
<dbReference type="EMBL" id="CAJRST010008890">
    <property type="protein sequence ID" value="CAG5897320.1"/>
    <property type="molecule type" value="Genomic_DNA"/>
</dbReference>
<sequence length="247" mass="26910">MSHYSTFCTLTPDLVVLVSRRAVDTYSDRRFSISATRIHARPWSRMYSQKLRCPSELNQLPEPAPTLRAPRWLRMCSKIAAKLRNSSDESSIGSAVYFSRRVFTENLKGEHKNRTGIRKSQHSLGQKVRGGGGFGLAFDLTRSPFCAAEGPLCSTHRHGLTASAPMGNTSITEGKTAVAVGSTSIARGKTTVSLGNSSIFRGVTTTSMGDSTIQRQKTTVALGRASFSRGTTTTSFRKALTGKRRNT</sequence>
<accession>A0A8S4B464</accession>
<proteinExistence type="predicted"/>
<dbReference type="SUPFAM" id="SSF101967">
    <property type="entry name" value="Adhesin YadA, collagen-binding domain"/>
    <property type="match status" value="1"/>
</dbReference>
<gene>
    <name evidence="1" type="ORF">MMEN_LOCUS8381</name>
</gene>
<comment type="caution">
    <text evidence="1">The sequence shown here is derived from an EMBL/GenBank/DDBJ whole genome shotgun (WGS) entry which is preliminary data.</text>
</comment>
<name>A0A8S4B464_9TELE</name>
<dbReference type="InterPro" id="IPR011049">
    <property type="entry name" value="Serralysin-like_metalloprot_C"/>
</dbReference>
<evidence type="ECO:0000313" key="2">
    <source>
        <dbReference type="Proteomes" id="UP000677803"/>
    </source>
</evidence>
<evidence type="ECO:0000313" key="1">
    <source>
        <dbReference type="EMBL" id="CAG5897320.1"/>
    </source>
</evidence>
<reference evidence="1" key="1">
    <citation type="submission" date="2021-05" db="EMBL/GenBank/DDBJ databases">
        <authorList>
            <person name="Tigano A."/>
        </authorList>
    </citation>
    <scope>NUCLEOTIDE SEQUENCE</scope>
</reference>
<protein>
    <submittedName>
        <fullName evidence="1">(Atlantic silverside) hypothetical protein</fullName>
    </submittedName>
</protein>
<dbReference type="Proteomes" id="UP000677803">
    <property type="component" value="Unassembled WGS sequence"/>
</dbReference>